<accession>A0ACB6UYN5</accession>
<reference evidence="1 2" key="1">
    <citation type="journal article" date="2020" name="Front. Microbiol.">
        <title>Phenotypic and Genetic Characterization of the Cheese Ripening Yeast Geotrichum candidum.</title>
        <authorList>
            <person name="Perkins V."/>
            <person name="Vignola S."/>
            <person name="Lessard M.H."/>
            <person name="Plante P.L."/>
            <person name="Corbeil J."/>
            <person name="Dugat-Bony E."/>
            <person name="Frenette M."/>
            <person name="Labrie S."/>
        </authorList>
    </citation>
    <scope>NUCLEOTIDE SEQUENCE [LARGE SCALE GENOMIC DNA]</scope>
    <source>
        <strain evidence="1 2">LMA-1147</strain>
    </source>
</reference>
<protein>
    <submittedName>
        <fullName evidence="1">Uncharacterized protein</fullName>
    </submittedName>
</protein>
<comment type="caution">
    <text evidence="1">The sequence shown here is derived from an EMBL/GenBank/DDBJ whole genome shotgun (WGS) entry which is preliminary data.</text>
</comment>
<name>A0ACB6UYN5_9ASCO</name>
<gene>
    <name evidence="1" type="ORF">D0Z00_004350</name>
</gene>
<dbReference type="Proteomes" id="UP000744676">
    <property type="component" value="Unassembled WGS sequence"/>
</dbReference>
<evidence type="ECO:0000313" key="1">
    <source>
        <dbReference type="EMBL" id="KAF5092892.1"/>
    </source>
</evidence>
<proteinExistence type="predicted"/>
<organism evidence="1 2">
    <name type="scientific">Geotrichum galactomycetum</name>
    <dbReference type="NCBI Taxonomy" id="27317"/>
    <lineage>
        <taxon>Eukaryota</taxon>
        <taxon>Fungi</taxon>
        <taxon>Dikarya</taxon>
        <taxon>Ascomycota</taxon>
        <taxon>Saccharomycotina</taxon>
        <taxon>Dipodascomycetes</taxon>
        <taxon>Dipodascales</taxon>
        <taxon>Dipodascaceae</taxon>
        <taxon>Geotrichum</taxon>
    </lineage>
</organism>
<evidence type="ECO:0000313" key="2">
    <source>
        <dbReference type="Proteomes" id="UP000744676"/>
    </source>
</evidence>
<keyword evidence="2" id="KW-1185">Reference proteome</keyword>
<sequence length="178" mass="19167">MSETEIKPVDSPSTAADVVEETKGAVTQGSDTIESAPAVEVSIEKENEPEVVEIGTKRSIDETEDAVDSAKDDDDAAADASKATEQPEDKKAKIASAEDENAEEEEEEEDDEEFNADDAEEEEDDDEEVEGEDDDEELPEDDDEPEIVEGEDDINLVSTIEQAESELEVGATPTAAEA</sequence>
<dbReference type="EMBL" id="QVQA01000307">
    <property type="protein sequence ID" value="KAF5092892.1"/>
    <property type="molecule type" value="Genomic_DNA"/>
</dbReference>